<organism evidence="2 3">
    <name type="scientific">Eruca vesicaria subsp. sativa</name>
    <name type="common">Garden rocket</name>
    <name type="synonym">Eruca sativa</name>
    <dbReference type="NCBI Taxonomy" id="29727"/>
    <lineage>
        <taxon>Eukaryota</taxon>
        <taxon>Viridiplantae</taxon>
        <taxon>Streptophyta</taxon>
        <taxon>Embryophyta</taxon>
        <taxon>Tracheophyta</taxon>
        <taxon>Spermatophyta</taxon>
        <taxon>Magnoliopsida</taxon>
        <taxon>eudicotyledons</taxon>
        <taxon>Gunneridae</taxon>
        <taxon>Pentapetalae</taxon>
        <taxon>rosids</taxon>
        <taxon>malvids</taxon>
        <taxon>Brassicales</taxon>
        <taxon>Brassicaceae</taxon>
        <taxon>Brassiceae</taxon>
        <taxon>Eruca</taxon>
    </lineage>
</organism>
<comment type="caution">
    <text evidence="2">The sequence shown here is derived from an EMBL/GenBank/DDBJ whole genome shotgun (WGS) entry which is preliminary data.</text>
</comment>
<dbReference type="Proteomes" id="UP001642260">
    <property type="component" value="Unassembled WGS sequence"/>
</dbReference>
<reference evidence="2 3" key="1">
    <citation type="submission" date="2022-03" db="EMBL/GenBank/DDBJ databases">
        <authorList>
            <person name="Macdonald S."/>
            <person name="Ahmed S."/>
            <person name="Newling K."/>
        </authorList>
    </citation>
    <scope>NUCLEOTIDE SEQUENCE [LARGE SCALE GENOMIC DNA]</scope>
</reference>
<dbReference type="AlphaFoldDB" id="A0ABC8LZ65"/>
<accession>A0ABC8LZ65</accession>
<keyword evidence="3" id="KW-1185">Reference proteome</keyword>
<evidence type="ECO:0000313" key="2">
    <source>
        <dbReference type="EMBL" id="CAH8389220.1"/>
    </source>
</evidence>
<name>A0ABC8LZ65_ERUVS</name>
<dbReference type="EMBL" id="CAKOAT010827376">
    <property type="protein sequence ID" value="CAH8389220.1"/>
    <property type="molecule type" value="Genomic_DNA"/>
</dbReference>
<evidence type="ECO:0000313" key="3">
    <source>
        <dbReference type="Proteomes" id="UP001642260"/>
    </source>
</evidence>
<protein>
    <submittedName>
        <fullName evidence="2">Uncharacterized protein</fullName>
    </submittedName>
</protein>
<gene>
    <name evidence="2" type="ORF">ERUC_LOCUS41703</name>
</gene>
<sequence>MGDASPRKRPAHLASRWGTLQRHETSTSSRRTEVDGIGKVWQEIKRPSQSQLHSLSLFLGYSYVKLSQKHFGYHSSHTVLKSILLAKITKTQPTCILRN</sequence>
<evidence type="ECO:0000256" key="1">
    <source>
        <dbReference type="SAM" id="MobiDB-lite"/>
    </source>
</evidence>
<proteinExistence type="predicted"/>
<feature type="compositionally biased region" description="Basic and acidic residues" evidence="1">
    <location>
        <begin position="21"/>
        <end position="32"/>
    </location>
</feature>
<feature type="region of interest" description="Disordered" evidence="1">
    <location>
        <begin position="1"/>
        <end position="32"/>
    </location>
</feature>